<name>A0ABY5WH24_9RHOB</name>
<dbReference type="SMART" id="SM01321">
    <property type="entry name" value="Y1_Tnp"/>
    <property type="match status" value="1"/>
</dbReference>
<sequence>MPNFRRFKSDGGCYFFTVNLAQRGTSLLIDEIAALRLAFSATLRQTPFYCDAMVILPDHLHAVWTLPDGDSAFPERWRLIKSRFSRAIDGSFGRSASKRAKREKGVWQRRYWEHFIRDAEDYRRHVAYCWANPVKHGLVQRPADWAFSSIHRDVRAGRVAAEWAEPSPEGEFGE</sequence>
<evidence type="ECO:0000313" key="2">
    <source>
        <dbReference type="EMBL" id="UWQ40756.1"/>
    </source>
</evidence>
<proteinExistence type="predicted"/>
<dbReference type="InterPro" id="IPR002686">
    <property type="entry name" value="Transposase_17"/>
</dbReference>
<dbReference type="PANTHER" id="PTHR36966">
    <property type="entry name" value="REP-ASSOCIATED TYROSINE TRANSPOSASE"/>
    <property type="match status" value="1"/>
</dbReference>
<protein>
    <submittedName>
        <fullName evidence="2">Transposase</fullName>
    </submittedName>
</protein>
<accession>A0ABY5WH24</accession>
<dbReference type="NCBIfam" id="NF047646">
    <property type="entry name" value="REP_Tyr_transpos"/>
    <property type="match status" value="1"/>
</dbReference>
<dbReference type="SUPFAM" id="SSF143422">
    <property type="entry name" value="Transposase IS200-like"/>
    <property type="match status" value="1"/>
</dbReference>
<evidence type="ECO:0000313" key="3">
    <source>
        <dbReference type="Proteomes" id="UP001058514"/>
    </source>
</evidence>
<dbReference type="EMBL" id="CP081051">
    <property type="protein sequence ID" value="UWQ40756.1"/>
    <property type="molecule type" value="Genomic_DNA"/>
</dbReference>
<reference evidence="2" key="1">
    <citation type="submission" date="2021-08" db="EMBL/GenBank/DDBJ databases">
        <authorList>
            <person name="Nwanade C."/>
            <person name="Wang M."/>
            <person name="Masoudi A."/>
            <person name="Yu Z."/>
            <person name="Liu J."/>
        </authorList>
    </citation>
    <scope>NUCLEOTIDE SEQUENCE</scope>
    <source>
        <strain evidence="2">S166</strain>
    </source>
</reference>
<gene>
    <name evidence="2" type="ORF">K3718_14590</name>
</gene>
<dbReference type="RefSeq" id="WP_259964045.1">
    <property type="nucleotide sequence ID" value="NZ_CP081051.1"/>
</dbReference>
<dbReference type="PANTHER" id="PTHR36966:SF1">
    <property type="entry name" value="REP-ASSOCIATED TYROSINE TRANSPOSASE"/>
    <property type="match status" value="1"/>
</dbReference>
<keyword evidence="3" id="KW-1185">Reference proteome</keyword>
<dbReference type="Proteomes" id="UP001058514">
    <property type="component" value="Chromosome"/>
</dbReference>
<feature type="domain" description="Transposase IS200-like" evidence="1">
    <location>
        <begin position="9"/>
        <end position="132"/>
    </location>
</feature>
<dbReference type="InterPro" id="IPR036515">
    <property type="entry name" value="Transposase_17_sf"/>
</dbReference>
<evidence type="ECO:0000259" key="1">
    <source>
        <dbReference type="SMART" id="SM01321"/>
    </source>
</evidence>
<organism evidence="2 3">
    <name type="scientific">Leisingera aquaemixtae</name>
    <dbReference type="NCBI Taxonomy" id="1396826"/>
    <lineage>
        <taxon>Bacteria</taxon>
        <taxon>Pseudomonadati</taxon>
        <taxon>Pseudomonadota</taxon>
        <taxon>Alphaproteobacteria</taxon>
        <taxon>Rhodobacterales</taxon>
        <taxon>Roseobacteraceae</taxon>
        <taxon>Leisingera</taxon>
    </lineage>
</organism>
<dbReference type="InterPro" id="IPR052715">
    <property type="entry name" value="RAYT_transposase"/>
</dbReference>
<dbReference type="Gene3D" id="3.30.70.1290">
    <property type="entry name" value="Transposase IS200-like"/>
    <property type="match status" value="1"/>
</dbReference>